<evidence type="ECO:0000313" key="4">
    <source>
        <dbReference type="EMBL" id="GCE04387.1"/>
    </source>
</evidence>
<feature type="domain" description="Solute-binding protein family 3/N-terminal" evidence="3">
    <location>
        <begin position="63"/>
        <end position="292"/>
    </location>
</feature>
<reference evidence="5" key="1">
    <citation type="submission" date="2018-12" db="EMBL/GenBank/DDBJ databases">
        <title>Tengunoibacter tsumagoiensis gen. nov., sp. nov., Dictyobacter kobayashii sp. nov., D. alpinus sp. nov., and D. joshuensis sp. nov. and description of Dictyobacteraceae fam. nov. within the order Ktedonobacterales isolated from Tengu-no-mugimeshi.</title>
        <authorList>
            <person name="Wang C.M."/>
            <person name="Zheng Y."/>
            <person name="Sakai Y."/>
            <person name="Toyoda A."/>
            <person name="Minakuchi Y."/>
            <person name="Abe K."/>
            <person name="Yokota A."/>
            <person name="Yabe S."/>
        </authorList>
    </citation>
    <scope>NUCLEOTIDE SEQUENCE [LARGE SCALE GENOMIC DNA]</scope>
    <source>
        <strain evidence="5">S-27</strain>
    </source>
</reference>
<dbReference type="AlphaFoldDB" id="A0A401ZBY5"/>
<gene>
    <name evidence="4" type="ORF">KDAU_17160</name>
</gene>
<dbReference type="PANTHER" id="PTHR35936:SF17">
    <property type="entry name" value="ARGININE-BINDING EXTRACELLULAR PROTEIN ARTP"/>
    <property type="match status" value="1"/>
</dbReference>
<keyword evidence="1 2" id="KW-0732">Signal</keyword>
<dbReference type="CDD" id="cd01004">
    <property type="entry name" value="PBP2_MidA_like"/>
    <property type="match status" value="1"/>
</dbReference>
<sequence>MVQAKPLFKQRFSFVLLLALSVLSLLLTACGGGGGGNTTTPSAPSSSGKANVAAPKDLLSPGTFTVGTDPTYFPMEYIDQKTNSYAGFDIDLSSALASHMGLKLNIQKTSFDTIFNDLDNKRFDIVNASVYVSAKRKVKYDFVPYLQAGSSLLVANGNPKGVKGVDGLCGLTVGTESGTIQLEDVGKRNDACKAAGKPEIKNVVLKSATDVIQLLSNHRADVIYLGSLSAAYYNKINPGQFQLVGPTINAGPSGLVIRKGDSEMLNAVQKAFQAIKSDGTYDALFRKYGFSDADKI</sequence>
<accession>A0A401ZBY5</accession>
<dbReference type="PROSITE" id="PS51257">
    <property type="entry name" value="PROKAR_LIPOPROTEIN"/>
    <property type="match status" value="1"/>
</dbReference>
<name>A0A401ZBY5_9CHLR</name>
<feature type="signal peptide" evidence="2">
    <location>
        <begin position="1"/>
        <end position="29"/>
    </location>
</feature>
<dbReference type="OrthoDB" id="9774451at2"/>
<dbReference type="EMBL" id="BIFQ01000001">
    <property type="protein sequence ID" value="GCE04387.1"/>
    <property type="molecule type" value="Genomic_DNA"/>
</dbReference>
<evidence type="ECO:0000313" key="5">
    <source>
        <dbReference type="Proteomes" id="UP000287224"/>
    </source>
</evidence>
<dbReference type="SUPFAM" id="SSF53850">
    <property type="entry name" value="Periplasmic binding protein-like II"/>
    <property type="match status" value="1"/>
</dbReference>
<dbReference type="PANTHER" id="PTHR35936">
    <property type="entry name" value="MEMBRANE-BOUND LYTIC MUREIN TRANSGLYCOSYLASE F"/>
    <property type="match status" value="1"/>
</dbReference>
<organism evidence="4 5">
    <name type="scientific">Dictyobacter aurantiacus</name>
    <dbReference type="NCBI Taxonomy" id="1936993"/>
    <lineage>
        <taxon>Bacteria</taxon>
        <taxon>Bacillati</taxon>
        <taxon>Chloroflexota</taxon>
        <taxon>Ktedonobacteria</taxon>
        <taxon>Ktedonobacterales</taxon>
        <taxon>Dictyobacteraceae</taxon>
        <taxon>Dictyobacter</taxon>
    </lineage>
</organism>
<dbReference type="SMART" id="SM00062">
    <property type="entry name" value="PBPb"/>
    <property type="match status" value="1"/>
</dbReference>
<proteinExistence type="predicted"/>
<keyword evidence="5" id="KW-1185">Reference proteome</keyword>
<dbReference type="RefSeq" id="WP_126595545.1">
    <property type="nucleotide sequence ID" value="NZ_BIFQ01000001.1"/>
</dbReference>
<dbReference type="InterPro" id="IPR001638">
    <property type="entry name" value="Solute-binding_3/MltF_N"/>
</dbReference>
<evidence type="ECO:0000259" key="3">
    <source>
        <dbReference type="SMART" id="SM00062"/>
    </source>
</evidence>
<dbReference type="Proteomes" id="UP000287224">
    <property type="component" value="Unassembled WGS sequence"/>
</dbReference>
<evidence type="ECO:0000256" key="2">
    <source>
        <dbReference type="SAM" id="SignalP"/>
    </source>
</evidence>
<comment type="caution">
    <text evidence="4">The sequence shown here is derived from an EMBL/GenBank/DDBJ whole genome shotgun (WGS) entry which is preliminary data.</text>
</comment>
<evidence type="ECO:0000256" key="1">
    <source>
        <dbReference type="ARBA" id="ARBA00022729"/>
    </source>
</evidence>
<feature type="chain" id="PRO_5019233955" evidence="2">
    <location>
        <begin position="30"/>
        <end position="296"/>
    </location>
</feature>
<dbReference type="Gene3D" id="3.40.190.10">
    <property type="entry name" value="Periplasmic binding protein-like II"/>
    <property type="match status" value="2"/>
</dbReference>
<protein>
    <submittedName>
        <fullName evidence="4">ABC transporter substrate-binding protein</fullName>
    </submittedName>
</protein>
<dbReference type="Pfam" id="PF00497">
    <property type="entry name" value="SBP_bac_3"/>
    <property type="match status" value="1"/>
</dbReference>